<evidence type="ECO:0000256" key="4">
    <source>
        <dbReference type="ARBA" id="ARBA00022692"/>
    </source>
</evidence>
<evidence type="ECO:0000313" key="9">
    <source>
        <dbReference type="EMBL" id="KFI65537.1"/>
    </source>
</evidence>
<keyword evidence="2 7" id="KW-0813">Transport</keyword>
<evidence type="ECO:0000256" key="7">
    <source>
        <dbReference type="RuleBase" id="RU363032"/>
    </source>
</evidence>
<dbReference type="PANTHER" id="PTHR43163:SF6">
    <property type="entry name" value="DIPEPTIDE TRANSPORT SYSTEM PERMEASE PROTEIN DPPB-RELATED"/>
    <property type="match status" value="1"/>
</dbReference>
<dbReference type="PANTHER" id="PTHR43163">
    <property type="entry name" value="DIPEPTIDE TRANSPORT SYSTEM PERMEASE PROTEIN DPPB-RELATED"/>
    <property type="match status" value="1"/>
</dbReference>
<dbReference type="RefSeq" id="WP_152598201.1">
    <property type="nucleotide sequence ID" value="NZ_JGYV01000001.1"/>
</dbReference>
<dbReference type="EMBL" id="JGYV01000001">
    <property type="protein sequence ID" value="KFI65537.1"/>
    <property type="molecule type" value="Genomic_DNA"/>
</dbReference>
<dbReference type="Gene3D" id="1.10.3720.10">
    <property type="entry name" value="MetI-like"/>
    <property type="match status" value="1"/>
</dbReference>
<evidence type="ECO:0000313" key="10">
    <source>
        <dbReference type="Proteomes" id="UP000029067"/>
    </source>
</evidence>
<dbReference type="SUPFAM" id="SSF161098">
    <property type="entry name" value="MetI-like"/>
    <property type="match status" value="1"/>
</dbReference>
<keyword evidence="6 7" id="KW-0472">Membrane</keyword>
<keyword evidence="3" id="KW-1003">Cell membrane</keyword>
<dbReference type="PROSITE" id="PS50928">
    <property type="entry name" value="ABC_TM1"/>
    <property type="match status" value="1"/>
</dbReference>
<evidence type="ECO:0000256" key="1">
    <source>
        <dbReference type="ARBA" id="ARBA00004651"/>
    </source>
</evidence>
<dbReference type="GO" id="GO:0055085">
    <property type="term" value="P:transmembrane transport"/>
    <property type="evidence" value="ECO:0007669"/>
    <property type="project" value="InterPro"/>
</dbReference>
<feature type="domain" description="ABC transmembrane type-1" evidence="8">
    <location>
        <begin position="98"/>
        <end position="308"/>
    </location>
</feature>
<gene>
    <name evidence="9" type="ORF">BCUN_0030</name>
</gene>
<dbReference type="CDD" id="cd06261">
    <property type="entry name" value="TM_PBP2"/>
    <property type="match status" value="1"/>
</dbReference>
<sequence length="318" mass="35066">MSNLLRILGKRIIALPFMAFGVTLLVFFLMSFSKYDPAVAALGESATPEALAAYRHEMGFDQPWWQQFWNYIGGMFQGKLGVYGVNKDSVAERIATSFPLTLQLTFIGLAIALVISVVFGVLAALYRDTWVDQAIRVISIIEIATPAFWLGVLLIYFLQIRMDWLPGAGDLVPFSQDPIEYMRRMAMPCFALAMPVAGSMTRIIRTSMVEELDKDYVRTALGAGIPKPVVIARNVLRNALITPVTVLGMKIGYLMGGAIVIEVIFALPGMGTAMFDGINNNQPMLVQGVVLVVALAFIIINIVVDLLYVLINPRIRNV</sequence>
<dbReference type="AlphaFoldDB" id="A0A087B3D7"/>
<feature type="transmembrane region" description="Helical" evidence="7">
    <location>
        <begin position="185"/>
        <end position="204"/>
    </location>
</feature>
<keyword evidence="10" id="KW-1185">Reference proteome</keyword>
<dbReference type="InterPro" id="IPR000515">
    <property type="entry name" value="MetI-like"/>
</dbReference>
<feature type="transmembrane region" description="Helical" evidence="7">
    <location>
        <begin position="137"/>
        <end position="158"/>
    </location>
</feature>
<evidence type="ECO:0000256" key="2">
    <source>
        <dbReference type="ARBA" id="ARBA00022448"/>
    </source>
</evidence>
<feature type="transmembrane region" description="Helical" evidence="7">
    <location>
        <begin position="12"/>
        <end position="32"/>
    </location>
</feature>
<evidence type="ECO:0000256" key="5">
    <source>
        <dbReference type="ARBA" id="ARBA00022989"/>
    </source>
</evidence>
<protein>
    <submittedName>
        <fullName evidence="9">Glutathione ABC transporter, permease protein GsiC</fullName>
    </submittedName>
</protein>
<keyword evidence="5 7" id="KW-1133">Transmembrane helix</keyword>
<accession>A0A087B3D7</accession>
<evidence type="ECO:0000256" key="6">
    <source>
        <dbReference type="ARBA" id="ARBA00023136"/>
    </source>
</evidence>
<dbReference type="Pfam" id="PF19300">
    <property type="entry name" value="BPD_transp_1_N"/>
    <property type="match status" value="1"/>
</dbReference>
<evidence type="ECO:0000259" key="8">
    <source>
        <dbReference type="PROSITE" id="PS50928"/>
    </source>
</evidence>
<comment type="caution">
    <text evidence="9">The sequence shown here is derived from an EMBL/GenBank/DDBJ whole genome shotgun (WGS) entry which is preliminary data.</text>
</comment>
<organism evidence="9 10">
    <name type="scientific">Bifidobacterium cuniculi</name>
    <dbReference type="NCBI Taxonomy" id="1688"/>
    <lineage>
        <taxon>Bacteria</taxon>
        <taxon>Bacillati</taxon>
        <taxon>Actinomycetota</taxon>
        <taxon>Actinomycetes</taxon>
        <taxon>Bifidobacteriales</taxon>
        <taxon>Bifidobacteriaceae</taxon>
        <taxon>Bifidobacterium</taxon>
    </lineage>
</organism>
<dbReference type="eggNOG" id="COG0601">
    <property type="taxonomic scope" value="Bacteria"/>
</dbReference>
<reference evidence="9 10" key="1">
    <citation type="submission" date="2014-03" db="EMBL/GenBank/DDBJ databases">
        <title>Genomics of Bifidobacteria.</title>
        <authorList>
            <person name="Ventura M."/>
            <person name="Milani C."/>
            <person name="Lugli G.A."/>
        </authorList>
    </citation>
    <scope>NUCLEOTIDE SEQUENCE [LARGE SCALE GENOMIC DNA]</scope>
    <source>
        <strain evidence="9 10">LMG 10738</strain>
    </source>
</reference>
<comment type="subcellular location">
    <subcellularLocation>
        <location evidence="1 7">Cell membrane</location>
        <topology evidence="1 7">Multi-pass membrane protein</topology>
    </subcellularLocation>
</comment>
<dbReference type="InterPro" id="IPR045621">
    <property type="entry name" value="BPD_transp_1_N"/>
</dbReference>
<evidence type="ECO:0000256" key="3">
    <source>
        <dbReference type="ARBA" id="ARBA00022475"/>
    </source>
</evidence>
<name>A0A087B3D7_9BIFI</name>
<keyword evidence="4 7" id="KW-0812">Transmembrane</keyword>
<dbReference type="STRING" id="1688.BCUN_0030"/>
<feature type="transmembrane region" description="Helical" evidence="7">
    <location>
        <begin position="106"/>
        <end position="125"/>
    </location>
</feature>
<feature type="transmembrane region" description="Helical" evidence="7">
    <location>
        <begin position="251"/>
        <end position="269"/>
    </location>
</feature>
<dbReference type="Proteomes" id="UP000029067">
    <property type="component" value="Unassembled WGS sequence"/>
</dbReference>
<comment type="similarity">
    <text evidence="7">Belongs to the binding-protein-dependent transport system permease family.</text>
</comment>
<proteinExistence type="inferred from homology"/>
<feature type="transmembrane region" description="Helical" evidence="7">
    <location>
        <begin position="289"/>
        <end position="311"/>
    </location>
</feature>
<dbReference type="InterPro" id="IPR035906">
    <property type="entry name" value="MetI-like_sf"/>
</dbReference>
<dbReference type="GO" id="GO:0005886">
    <property type="term" value="C:plasma membrane"/>
    <property type="evidence" value="ECO:0007669"/>
    <property type="project" value="UniProtKB-SubCell"/>
</dbReference>
<dbReference type="Pfam" id="PF00528">
    <property type="entry name" value="BPD_transp_1"/>
    <property type="match status" value="1"/>
</dbReference>